<feature type="region of interest" description="Disordered" evidence="1">
    <location>
        <begin position="83"/>
        <end position="103"/>
    </location>
</feature>
<comment type="caution">
    <text evidence="2">The sequence shown here is derived from an EMBL/GenBank/DDBJ whole genome shotgun (WGS) entry which is preliminary data.</text>
</comment>
<evidence type="ECO:0000313" key="3">
    <source>
        <dbReference type="Proteomes" id="UP001281761"/>
    </source>
</evidence>
<name>A0ABQ9XAM5_9EUKA</name>
<evidence type="ECO:0000313" key="2">
    <source>
        <dbReference type="EMBL" id="KAK2949583.1"/>
    </source>
</evidence>
<organism evidence="2 3">
    <name type="scientific">Blattamonas nauphoetae</name>
    <dbReference type="NCBI Taxonomy" id="2049346"/>
    <lineage>
        <taxon>Eukaryota</taxon>
        <taxon>Metamonada</taxon>
        <taxon>Preaxostyla</taxon>
        <taxon>Oxymonadida</taxon>
        <taxon>Blattamonas</taxon>
    </lineage>
</organism>
<protein>
    <submittedName>
        <fullName evidence="2">Uncharacterized protein</fullName>
    </submittedName>
</protein>
<dbReference type="EMBL" id="JARBJD010000153">
    <property type="protein sequence ID" value="KAK2949583.1"/>
    <property type="molecule type" value="Genomic_DNA"/>
</dbReference>
<gene>
    <name evidence="2" type="ORF">BLNAU_15443</name>
</gene>
<reference evidence="2 3" key="1">
    <citation type="journal article" date="2022" name="bioRxiv">
        <title>Genomics of Preaxostyla Flagellates Illuminates Evolutionary Transitions and the Path Towards Mitochondrial Loss.</title>
        <authorList>
            <person name="Novak L.V.F."/>
            <person name="Treitli S.C."/>
            <person name="Pyrih J."/>
            <person name="Halakuc P."/>
            <person name="Pipaliya S.V."/>
            <person name="Vacek V."/>
            <person name="Brzon O."/>
            <person name="Soukal P."/>
            <person name="Eme L."/>
            <person name="Dacks J.B."/>
            <person name="Karnkowska A."/>
            <person name="Elias M."/>
            <person name="Hampl V."/>
        </authorList>
    </citation>
    <scope>NUCLEOTIDE SEQUENCE [LARGE SCALE GENOMIC DNA]</scope>
    <source>
        <strain evidence="2">NAU3</strain>
        <tissue evidence="2">Gut</tissue>
    </source>
</reference>
<accession>A0ABQ9XAM5</accession>
<sequence>MKSLMNESIKACGELTFPQMELALNTKILDQLPKVVRTHAKLIVNVIQKSTFRDDKYLWREFEDPRPPRRGWGTITEILQGDHESAHNEGANIPWKNEDSLSC</sequence>
<keyword evidence="3" id="KW-1185">Reference proteome</keyword>
<evidence type="ECO:0000256" key="1">
    <source>
        <dbReference type="SAM" id="MobiDB-lite"/>
    </source>
</evidence>
<dbReference type="Proteomes" id="UP001281761">
    <property type="component" value="Unassembled WGS sequence"/>
</dbReference>
<proteinExistence type="predicted"/>